<dbReference type="OrthoDB" id="4410170at2759"/>
<keyword evidence="3" id="KW-1185">Reference proteome</keyword>
<reference evidence="2 3" key="1">
    <citation type="submission" date="2017-12" db="EMBL/GenBank/DDBJ databases">
        <title>Comparative genomics of Botrytis spp.</title>
        <authorList>
            <person name="Valero-Jimenez C.A."/>
            <person name="Tapia P."/>
            <person name="Veloso J."/>
            <person name="Silva-Moreno E."/>
            <person name="Staats M."/>
            <person name="Valdes J.H."/>
            <person name="Van Kan J.A.L."/>
        </authorList>
    </citation>
    <scope>NUCLEOTIDE SEQUENCE [LARGE SCALE GENOMIC DNA]</scope>
    <source>
        <strain evidence="2 3">MUCL435</strain>
    </source>
</reference>
<name>A0A4S8R5X7_9HELO</name>
<feature type="chain" id="PRO_5020531129" description="Cyanovirin-N domain-containing protein" evidence="1">
    <location>
        <begin position="16"/>
        <end position="91"/>
    </location>
</feature>
<comment type="caution">
    <text evidence="2">The sequence shown here is derived from an EMBL/GenBank/DDBJ whole genome shotgun (WGS) entry which is preliminary data.</text>
</comment>
<dbReference type="EMBL" id="PQXL01000238">
    <property type="protein sequence ID" value="THV48604.1"/>
    <property type="molecule type" value="Genomic_DNA"/>
</dbReference>
<keyword evidence="1" id="KW-0732">Signal</keyword>
<dbReference type="AlphaFoldDB" id="A0A4S8R5X7"/>
<evidence type="ECO:0000313" key="3">
    <source>
        <dbReference type="Proteomes" id="UP000308671"/>
    </source>
</evidence>
<evidence type="ECO:0000313" key="2">
    <source>
        <dbReference type="EMBL" id="THV48604.1"/>
    </source>
</evidence>
<dbReference type="Proteomes" id="UP000308671">
    <property type="component" value="Unassembled WGS sequence"/>
</dbReference>
<protein>
    <recommendedName>
        <fullName evidence="4">Cyanovirin-N domain-containing protein</fullName>
    </recommendedName>
</protein>
<sequence>MQFTTLIIPSILALATNINAWSQDDVTKFWTANNNYTTIRGSVVHEACTEKDTLNLRAGGADCAYWTNGVGGILNGKCNYQGNSVLCISGC</sequence>
<feature type="signal peptide" evidence="1">
    <location>
        <begin position="1"/>
        <end position="15"/>
    </location>
</feature>
<organism evidence="2 3">
    <name type="scientific">Botrytis galanthina</name>
    <dbReference type="NCBI Taxonomy" id="278940"/>
    <lineage>
        <taxon>Eukaryota</taxon>
        <taxon>Fungi</taxon>
        <taxon>Dikarya</taxon>
        <taxon>Ascomycota</taxon>
        <taxon>Pezizomycotina</taxon>
        <taxon>Leotiomycetes</taxon>
        <taxon>Helotiales</taxon>
        <taxon>Sclerotiniaceae</taxon>
        <taxon>Botrytis</taxon>
    </lineage>
</organism>
<evidence type="ECO:0008006" key="4">
    <source>
        <dbReference type="Google" id="ProtNLM"/>
    </source>
</evidence>
<gene>
    <name evidence="2" type="ORF">BGAL_0238g00050</name>
</gene>
<accession>A0A4S8R5X7</accession>
<proteinExistence type="predicted"/>
<evidence type="ECO:0000256" key="1">
    <source>
        <dbReference type="SAM" id="SignalP"/>
    </source>
</evidence>